<keyword evidence="3" id="KW-1185">Reference proteome</keyword>
<dbReference type="RefSeq" id="WP_377935108.1">
    <property type="nucleotide sequence ID" value="NZ_JBHUEA010000017.1"/>
</dbReference>
<evidence type="ECO:0000313" key="2">
    <source>
        <dbReference type="EMBL" id="MFD1722209.1"/>
    </source>
</evidence>
<sequence>MSMLPALVLASAEHHELVAPSVIFPLIAVGVFLLLGAVTWSYRDVAHRHADKGRTRGAGQGQGH</sequence>
<reference evidence="3" key="1">
    <citation type="journal article" date="2019" name="Int. J. Syst. Evol. Microbiol.">
        <title>The Global Catalogue of Microorganisms (GCM) 10K type strain sequencing project: providing services to taxonomists for standard genome sequencing and annotation.</title>
        <authorList>
            <consortium name="The Broad Institute Genomics Platform"/>
            <consortium name="The Broad Institute Genome Sequencing Center for Infectious Disease"/>
            <person name="Wu L."/>
            <person name="Ma J."/>
        </authorList>
    </citation>
    <scope>NUCLEOTIDE SEQUENCE [LARGE SCALE GENOMIC DNA]</scope>
    <source>
        <strain evidence="3">CGMCC 1.12471</strain>
    </source>
</reference>
<evidence type="ECO:0000256" key="1">
    <source>
        <dbReference type="SAM" id="Phobius"/>
    </source>
</evidence>
<keyword evidence="1" id="KW-0812">Transmembrane</keyword>
<proteinExistence type="predicted"/>
<dbReference type="EMBL" id="JBHUEA010000017">
    <property type="protein sequence ID" value="MFD1722209.1"/>
    <property type="molecule type" value="Genomic_DNA"/>
</dbReference>
<gene>
    <name evidence="2" type="ORF">ACFSBI_11675</name>
</gene>
<keyword evidence="1" id="KW-0472">Membrane</keyword>
<organism evidence="2 3">
    <name type="scientific">Amnibacterium endophyticum</name>
    <dbReference type="NCBI Taxonomy" id="2109337"/>
    <lineage>
        <taxon>Bacteria</taxon>
        <taxon>Bacillati</taxon>
        <taxon>Actinomycetota</taxon>
        <taxon>Actinomycetes</taxon>
        <taxon>Micrococcales</taxon>
        <taxon>Microbacteriaceae</taxon>
        <taxon>Amnibacterium</taxon>
    </lineage>
</organism>
<accession>A0ABW4LGC2</accession>
<name>A0ABW4LGC2_9MICO</name>
<comment type="caution">
    <text evidence="2">The sequence shown here is derived from an EMBL/GenBank/DDBJ whole genome shotgun (WGS) entry which is preliminary data.</text>
</comment>
<protein>
    <submittedName>
        <fullName evidence="2">Uncharacterized protein</fullName>
    </submittedName>
</protein>
<evidence type="ECO:0000313" key="3">
    <source>
        <dbReference type="Proteomes" id="UP001597347"/>
    </source>
</evidence>
<dbReference type="Proteomes" id="UP001597347">
    <property type="component" value="Unassembled WGS sequence"/>
</dbReference>
<keyword evidence="1" id="KW-1133">Transmembrane helix</keyword>
<feature type="transmembrane region" description="Helical" evidence="1">
    <location>
        <begin position="22"/>
        <end position="42"/>
    </location>
</feature>